<feature type="compositionally biased region" description="Basic residues" evidence="1">
    <location>
        <begin position="251"/>
        <end position="260"/>
    </location>
</feature>
<feature type="compositionally biased region" description="Gly residues" evidence="1">
    <location>
        <begin position="261"/>
        <end position="271"/>
    </location>
</feature>
<gene>
    <name evidence="2" type="ORF">CDCA_CDCA01G0351</name>
</gene>
<evidence type="ECO:0000313" key="3">
    <source>
        <dbReference type="Proteomes" id="UP001301350"/>
    </source>
</evidence>
<feature type="region of interest" description="Disordered" evidence="1">
    <location>
        <begin position="233"/>
        <end position="355"/>
    </location>
</feature>
<feature type="compositionally biased region" description="Basic and acidic residues" evidence="1">
    <location>
        <begin position="272"/>
        <end position="281"/>
    </location>
</feature>
<organism evidence="2 3">
    <name type="scientific">Cyanidium caldarium</name>
    <name type="common">Red alga</name>
    <dbReference type="NCBI Taxonomy" id="2771"/>
    <lineage>
        <taxon>Eukaryota</taxon>
        <taxon>Rhodophyta</taxon>
        <taxon>Bangiophyceae</taxon>
        <taxon>Cyanidiales</taxon>
        <taxon>Cyanidiaceae</taxon>
        <taxon>Cyanidium</taxon>
    </lineage>
</organism>
<dbReference type="AlphaFoldDB" id="A0AAV9IQH8"/>
<comment type="caution">
    <text evidence="2">The sequence shown here is derived from an EMBL/GenBank/DDBJ whole genome shotgun (WGS) entry which is preliminary data.</text>
</comment>
<sequence>MPSGAGREPEASEGGAGPAESAAPPPRAAAAAATSTTTPYAVAVTGTTTTAATPETGGRVSPARHALLPCMYCRQMLMYQLGCAWIMCPRCQCVINLRPAVSVMETGGMAECAQCGVVQTFPVGTRQATCEQCAAPIDAPAPEHVACAGCGTCLAYQAGPASRIFCTVCRCVMTLDGEPPPPPPGPSTAAAAATAGSLGMEAAAATATPYFPVPPPLPQASLMAPPLPPPPSMGWPAAAAPPGAEGALRGYRGRAPRRRTGGGGGGGGHSGGGHERSEMVRARTGTFSSPAPSAAIGHERPPALYPAEALRPPEPGGPASATAESTITATPETGAATTRSEQLPPPPPPPPPPER</sequence>
<proteinExistence type="predicted"/>
<evidence type="ECO:0000313" key="2">
    <source>
        <dbReference type="EMBL" id="KAK4534326.1"/>
    </source>
</evidence>
<evidence type="ECO:0000256" key="1">
    <source>
        <dbReference type="SAM" id="MobiDB-lite"/>
    </source>
</evidence>
<dbReference type="EMBL" id="JANCYW010000001">
    <property type="protein sequence ID" value="KAK4534326.1"/>
    <property type="molecule type" value="Genomic_DNA"/>
</dbReference>
<feature type="compositionally biased region" description="Low complexity" evidence="1">
    <location>
        <begin position="234"/>
        <end position="250"/>
    </location>
</feature>
<name>A0AAV9IQH8_CYACA</name>
<accession>A0AAV9IQH8</accession>
<dbReference type="Proteomes" id="UP001301350">
    <property type="component" value="Unassembled WGS sequence"/>
</dbReference>
<feature type="compositionally biased region" description="Low complexity" evidence="1">
    <location>
        <begin position="18"/>
        <end position="31"/>
    </location>
</feature>
<feature type="compositionally biased region" description="Low complexity" evidence="1">
    <location>
        <begin position="318"/>
        <end position="333"/>
    </location>
</feature>
<keyword evidence="3" id="KW-1185">Reference proteome</keyword>
<feature type="region of interest" description="Disordered" evidence="1">
    <location>
        <begin position="1"/>
        <end position="31"/>
    </location>
</feature>
<reference evidence="2 3" key="1">
    <citation type="submission" date="2022-07" db="EMBL/GenBank/DDBJ databases">
        <title>Genome-wide signatures of adaptation to extreme environments.</title>
        <authorList>
            <person name="Cho C.H."/>
            <person name="Yoon H.S."/>
        </authorList>
    </citation>
    <scope>NUCLEOTIDE SEQUENCE [LARGE SCALE GENOMIC DNA]</scope>
    <source>
        <strain evidence="2 3">DBV 063 E5</strain>
    </source>
</reference>
<protein>
    <submittedName>
        <fullName evidence="2">Uncharacterized protein</fullName>
    </submittedName>
</protein>
<feature type="compositionally biased region" description="Pro residues" evidence="1">
    <location>
        <begin position="343"/>
        <end position="355"/>
    </location>
</feature>